<gene>
    <name evidence="9" type="ORF">MSAR_26620</name>
</gene>
<dbReference type="Pfam" id="PF06271">
    <property type="entry name" value="RDD"/>
    <property type="match status" value="1"/>
</dbReference>
<reference evidence="9 10" key="1">
    <citation type="journal article" date="2019" name="Emerg. Microbes Infect.">
        <title>Comprehensive subspecies identification of 175 nontuberculous mycobacteria species based on 7547 genomic profiles.</title>
        <authorList>
            <person name="Matsumoto Y."/>
            <person name="Kinjo T."/>
            <person name="Motooka D."/>
            <person name="Nabeya D."/>
            <person name="Jung N."/>
            <person name="Uechi K."/>
            <person name="Horii T."/>
            <person name="Iida T."/>
            <person name="Fujita J."/>
            <person name="Nakamura S."/>
        </authorList>
    </citation>
    <scope>NUCLEOTIDE SEQUENCE [LARGE SCALE GENOMIC DNA]</scope>
    <source>
        <strain evidence="9 10">JCM 30395</strain>
    </source>
</reference>
<dbReference type="InterPro" id="IPR010432">
    <property type="entry name" value="RDD"/>
</dbReference>
<dbReference type="EMBL" id="AP022595">
    <property type="protein sequence ID" value="BBY59526.1"/>
    <property type="molecule type" value="Genomic_DNA"/>
</dbReference>
<keyword evidence="4 7" id="KW-1133">Transmembrane helix</keyword>
<protein>
    <recommendedName>
        <fullName evidence="8">RDD domain-containing protein</fullName>
    </recommendedName>
</protein>
<keyword evidence="2" id="KW-1003">Cell membrane</keyword>
<feature type="domain" description="RDD" evidence="8">
    <location>
        <begin position="61"/>
        <end position="210"/>
    </location>
</feature>
<dbReference type="KEGG" id="msar:MSAR_26620"/>
<dbReference type="InterPro" id="IPR051791">
    <property type="entry name" value="Pra-immunoreactive"/>
</dbReference>
<proteinExistence type="predicted"/>
<evidence type="ECO:0000256" key="3">
    <source>
        <dbReference type="ARBA" id="ARBA00022692"/>
    </source>
</evidence>
<evidence type="ECO:0000256" key="2">
    <source>
        <dbReference type="ARBA" id="ARBA00022475"/>
    </source>
</evidence>
<dbReference type="PANTHER" id="PTHR36115">
    <property type="entry name" value="PROLINE-RICH ANTIGEN HOMOLOG-RELATED"/>
    <property type="match status" value="1"/>
</dbReference>
<keyword evidence="3 7" id="KW-0812">Transmembrane</keyword>
<dbReference type="RefSeq" id="WP_163697562.1">
    <property type="nucleotide sequence ID" value="NZ_AP022595.1"/>
</dbReference>
<evidence type="ECO:0000256" key="4">
    <source>
        <dbReference type="ARBA" id="ARBA00022989"/>
    </source>
</evidence>
<feature type="transmembrane region" description="Helical" evidence="7">
    <location>
        <begin position="68"/>
        <end position="91"/>
    </location>
</feature>
<evidence type="ECO:0000256" key="7">
    <source>
        <dbReference type="SAM" id="Phobius"/>
    </source>
</evidence>
<dbReference type="PANTHER" id="PTHR36115:SF6">
    <property type="entry name" value="PROLINE-RICH ANTIGEN HOMOLOG"/>
    <property type="match status" value="1"/>
</dbReference>
<evidence type="ECO:0000256" key="1">
    <source>
        <dbReference type="ARBA" id="ARBA00004651"/>
    </source>
</evidence>
<dbReference type="GO" id="GO:0005886">
    <property type="term" value="C:plasma membrane"/>
    <property type="evidence" value="ECO:0007669"/>
    <property type="project" value="UniProtKB-SubCell"/>
</dbReference>
<dbReference type="AlphaFoldDB" id="A0A7I7SUL8"/>
<feature type="transmembrane region" description="Helical" evidence="7">
    <location>
        <begin position="176"/>
        <end position="199"/>
    </location>
</feature>
<organism evidence="9 10">
    <name type="scientific">Mycolicibacterium sarraceniae</name>
    <dbReference type="NCBI Taxonomy" id="1534348"/>
    <lineage>
        <taxon>Bacteria</taxon>
        <taxon>Bacillati</taxon>
        <taxon>Actinomycetota</taxon>
        <taxon>Actinomycetes</taxon>
        <taxon>Mycobacteriales</taxon>
        <taxon>Mycobacteriaceae</taxon>
        <taxon>Mycolicibacterium</taxon>
    </lineage>
</organism>
<evidence type="ECO:0000313" key="9">
    <source>
        <dbReference type="EMBL" id="BBY59526.1"/>
    </source>
</evidence>
<evidence type="ECO:0000259" key="8">
    <source>
        <dbReference type="Pfam" id="PF06271"/>
    </source>
</evidence>
<evidence type="ECO:0000256" key="6">
    <source>
        <dbReference type="SAM" id="MobiDB-lite"/>
    </source>
</evidence>
<evidence type="ECO:0000313" key="10">
    <source>
        <dbReference type="Proteomes" id="UP000466445"/>
    </source>
</evidence>
<name>A0A7I7SUL8_9MYCO</name>
<dbReference type="Proteomes" id="UP000466445">
    <property type="component" value="Chromosome"/>
</dbReference>
<feature type="region of interest" description="Disordered" evidence="6">
    <location>
        <begin position="1"/>
        <end position="52"/>
    </location>
</feature>
<accession>A0A7I7SUL8</accession>
<feature type="compositionally biased region" description="Pro residues" evidence="6">
    <location>
        <begin position="1"/>
        <end position="49"/>
    </location>
</feature>
<keyword evidence="10" id="KW-1185">Reference proteome</keyword>
<dbReference type="SUPFAM" id="SSF101447">
    <property type="entry name" value="Formin homology 2 domain (FH2 domain)"/>
    <property type="match status" value="1"/>
</dbReference>
<keyword evidence="5 7" id="KW-0472">Membrane</keyword>
<evidence type="ECO:0000256" key="5">
    <source>
        <dbReference type="ARBA" id="ARBA00023136"/>
    </source>
</evidence>
<comment type="subcellular location">
    <subcellularLocation>
        <location evidence="1">Cell membrane</location>
        <topology evidence="1">Multi-pass membrane protein</topology>
    </subcellularLocation>
</comment>
<sequence length="218" mass="23291">MTEQPPGPPLGNYPPPPPPPPAGGYPPPPPPQGGYTPPPPGTGYAPPPAGQSVPQLPQSAYTSWFTRVVAWIIDYLPVFVISGIGVGVLFATQDTSCLTESTEYAADSTCATDPSATGQAAMTGSIVLAYLYLIWNLGWRQGKTGSSIGKSIMKFKVVSEKTGQPIGFWLSVVREVLYNVALYVCAGILWLVAVLFPLWDSKRQTLVDKILSTICLPR</sequence>